<evidence type="ECO:0000256" key="6">
    <source>
        <dbReference type="ARBA" id="ARBA00022723"/>
    </source>
</evidence>
<dbReference type="SUPFAM" id="SSF56524">
    <property type="entry name" value="Oxidoreductase molybdopterin-binding domain"/>
    <property type="match status" value="1"/>
</dbReference>
<protein>
    <recommendedName>
        <fullName evidence="11">Major facilitator superfamily (MFS) profile domain-containing protein</fullName>
    </recommendedName>
</protein>
<evidence type="ECO:0000256" key="3">
    <source>
        <dbReference type="ARBA" id="ARBA00022448"/>
    </source>
</evidence>
<evidence type="ECO:0000259" key="11">
    <source>
        <dbReference type="PROSITE" id="PS50850"/>
    </source>
</evidence>
<feature type="transmembrane region" description="Helical" evidence="10">
    <location>
        <begin position="128"/>
        <end position="147"/>
    </location>
</feature>
<name>A0ABQ9NRY3_9PEZI</name>
<dbReference type="EMBL" id="JAPDRL010000037">
    <property type="protein sequence ID" value="KAJ9664426.1"/>
    <property type="molecule type" value="Genomic_DNA"/>
</dbReference>
<comment type="caution">
    <text evidence="12">The sequence shown here is derived from an EMBL/GenBank/DDBJ whole genome shotgun (WGS) entry which is preliminary data.</text>
</comment>
<feature type="transmembrane region" description="Helical" evidence="10">
    <location>
        <begin position="350"/>
        <end position="373"/>
    </location>
</feature>
<dbReference type="InterPro" id="IPR005066">
    <property type="entry name" value="MoCF_OxRdtse_dimer"/>
</dbReference>
<dbReference type="Pfam" id="PF07690">
    <property type="entry name" value="MFS_1"/>
    <property type="match status" value="1"/>
</dbReference>
<dbReference type="PANTHER" id="PTHR43791">
    <property type="entry name" value="PERMEASE-RELATED"/>
    <property type="match status" value="1"/>
</dbReference>
<feature type="transmembrane region" description="Helical" evidence="10">
    <location>
        <begin position="287"/>
        <end position="311"/>
    </location>
</feature>
<feature type="transmembrane region" description="Helical" evidence="10">
    <location>
        <begin position="323"/>
        <end position="343"/>
    </location>
</feature>
<dbReference type="InterPro" id="IPR020846">
    <property type="entry name" value="MFS_dom"/>
</dbReference>
<dbReference type="Pfam" id="PF00174">
    <property type="entry name" value="Oxidored_molyb"/>
    <property type="match status" value="1"/>
</dbReference>
<dbReference type="InterPro" id="IPR008335">
    <property type="entry name" value="Mopterin_OxRdtase_euk"/>
</dbReference>
<dbReference type="SUPFAM" id="SSF103473">
    <property type="entry name" value="MFS general substrate transporter"/>
    <property type="match status" value="1"/>
</dbReference>
<dbReference type="CDD" id="cd17327">
    <property type="entry name" value="MFS_FEN2_like"/>
    <property type="match status" value="1"/>
</dbReference>
<dbReference type="PROSITE" id="PS50850">
    <property type="entry name" value="MFS"/>
    <property type="match status" value="1"/>
</dbReference>
<dbReference type="Gene3D" id="2.60.40.650">
    <property type="match status" value="1"/>
</dbReference>
<reference evidence="12" key="1">
    <citation type="submission" date="2022-10" db="EMBL/GenBank/DDBJ databases">
        <title>Culturing micro-colonial fungi from biological soil crusts in the Mojave desert and describing Neophaeococcomyces mojavensis, and introducing the new genera and species Taxawa tesnikishii.</title>
        <authorList>
            <person name="Kurbessoian T."/>
            <person name="Stajich J.E."/>
        </authorList>
    </citation>
    <scope>NUCLEOTIDE SEQUENCE</scope>
    <source>
        <strain evidence="12">TK_1</strain>
    </source>
</reference>
<comment type="subcellular location">
    <subcellularLocation>
        <location evidence="2">Membrane</location>
        <topology evidence="2">Multi-pass membrane protein</topology>
    </subcellularLocation>
</comment>
<evidence type="ECO:0000256" key="10">
    <source>
        <dbReference type="SAM" id="Phobius"/>
    </source>
</evidence>
<evidence type="ECO:0000256" key="1">
    <source>
        <dbReference type="ARBA" id="ARBA00001924"/>
    </source>
</evidence>
<dbReference type="InterPro" id="IPR011701">
    <property type="entry name" value="MFS"/>
</dbReference>
<evidence type="ECO:0000256" key="5">
    <source>
        <dbReference type="ARBA" id="ARBA00022692"/>
    </source>
</evidence>
<dbReference type="InterPro" id="IPR014756">
    <property type="entry name" value="Ig_E-set"/>
</dbReference>
<evidence type="ECO:0000256" key="8">
    <source>
        <dbReference type="ARBA" id="ARBA00023002"/>
    </source>
</evidence>
<evidence type="ECO:0000256" key="9">
    <source>
        <dbReference type="ARBA" id="ARBA00023136"/>
    </source>
</evidence>
<feature type="transmembrane region" description="Helical" evidence="10">
    <location>
        <begin position="184"/>
        <end position="206"/>
    </location>
</feature>
<feature type="transmembrane region" description="Helical" evidence="10">
    <location>
        <begin position="97"/>
        <end position="116"/>
    </location>
</feature>
<keyword evidence="7 10" id="KW-1133">Transmembrane helix</keyword>
<keyword evidence="5 10" id="KW-0812">Transmembrane</keyword>
<feature type="transmembrane region" description="Helical" evidence="10">
    <location>
        <begin position="218"/>
        <end position="238"/>
    </location>
</feature>
<sequence>MSDVSDLAEELPPKESNSIRSVQVDEAGNQIISSHVGETMVINSEDEKRLVWKFDLRILPVLAIMYLFNSLDKSNLGNAKTAGLERDLGLVGNQYNTILSVFFIPYVLTAPFLGILGKKYGPNRVLPIMMFSFGCMTLLVVAVQNFAGLMTLRWFLGMAESAFFPLVIYYQTTFYRRGELARRLAIFYAAQSIASAFGGLLAYGTFQIEGGPLQNWRYLFIIEGSATILFSFFAFWYLPHSASRARFLNEEEKKLAFYRMQIDSSSVVNEKFRWGDSFQILKHPTSWMILAIEICLGVPLQSVQLFLPPMISRLGYGIVKTNLYTVAPNISGAIMLLVLAFLSDWTRWRFPFIAAGFLFTFIGFCIYAGIDVLTQHQVAYFAAFMMTWGTSAPSVLLDVWYNNNIAHEGRRVVLTSIGVPMANLMGVVSSNIFRPQDAPDYIPALATTAAFGGTGFALTLILGAWMMIDNKRRDHQQGVKLNVRDIPTERLKDGPAAPEFSFITLSNGYDRNHGPIPHILPSSHTLTLDGLVATPAHHTITSLQQLPQHTVICALQCAGNRRHTMRTSIKEVQGLDWFDGAVMNCIFRGPRLSALLRAVGVLEELDEERQRAHVAFACRSQPCQEDAWYGASIPLARALDEGADVILALEMNDAALPAKHGGPVRVVVPGVAGARSVKWVDRISVLMVESANFYQQHDYKVLPPEVEDADSAAAWWHRTPALQEMPINSVVGVPPNGSTVKRDTEGMVTVKGYALPSGSNGPVVKVEVSADEGESWVEAEILEVPEEVKGRGRLLWAWSLWTARVKVEKGERRRILSRATDRAGVVQPKVCEWNLRGVAYNGYGEASDLTIR</sequence>
<feature type="transmembrane region" description="Helical" evidence="10">
    <location>
        <begin position="412"/>
        <end position="433"/>
    </location>
</feature>
<feature type="transmembrane region" description="Helical" evidence="10">
    <location>
        <begin position="445"/>
        <end position="468"/>
    </location>
</feature>
<keyword evidence="9 10" id="KW-0472">Membrane</keyword>
<keyword evidence="13" id="KW-1185">Reference proteome</keyword>
<evidence type="ECO:0000256" key="4">
    <source>
        <dbReference type="ARBA" id="ARBA00022505"/>
    </source>
</evidence>
<dbReference type="InterPro" id="IPR036259">
    <property type="entry name" value="MFS_trans_sf"/>
</dbReference>
<keyword evidence="6" id="KW-0479">Metal-binding</keyword>
<dbReference type="Proteomes" id="UP001172684">
    <property type="component" value="Unassembled WGS sequence"/>
</dbReference>
<gene>
    <name evidence="12" type="ORF">H2201_005174</name>
</gene>
<dbReference type="Gene3D" id="1.20.1250.20">
    <property type="entry name" value="MFS general substrate transporter like domains"/>
    <property type="match status" value="1"/>
</dbReference>
<dbReference type="PRINTS" id="PR00407">
    <property type="entry name" value="EUMOPTERIN"/>
</dbReference>
<evidence type="ECO:0000313" key="12">
    <source>
        <dbReference type="EMBL" id="KAJ9664426.1"/>
    </source>
</evidence>
<evidence type="ECO:0000256" key="7">
    <source>
        <dbReference type="ARBA" id="ARBA00022989"/>
    </source>
</evidence>
<comment type="cofactor">
    <cofactor evidence="1">
        <name>Mo-molybdopterin</name>
        <dbReference type="ChEBI" id="CHEBI:71302"/>
    </cofactor>
</comment>
<accession>A0ABQ9NRY3</accession>
<feature type="domain" description="Major facilitator superfamily (MFS) profile" evidence="11">
    <location>
        <begin position="58"/>
        <end position="472"/>
    </location>
</feature>
<dbReference type="Pfam" id="PF03404">
    <property type="entry name" value="Mo-co_dimer"/>
    <property type="match status" value="1"/>
</dbReference>
<dbReference type="Gene3D" id="3.90.420.10">
    <property type="entry name" value="Oxidoreductase, molybdopterin-binding domain"/>
    <property type="match status" value="1"/>
</dbReference>
<feature type="transmembrane region" description="Helical" evidence="10">
    <location>
        <begin position="379"/>
        <end position="400"/>
    </location>
</feature>
<dbReference type="InterPro" id="IPR000572">
    <property type="entry name" value="OxRdtase_Mopterin-bd_dom"/>
</dbReference>
<organism evidence="12 13">
    <name type="scientific">Coniosporium apollinis</name>
    <dbReference type="NCBI Taxonomy" id="61459"/>
    <lineage>
        <taxon>Eukaryota</taxon>
        <taxon>Fungi</taxon>
        <taxon>Dikarya</taxon>
        <taxon>Ascomycota</taxon>
        <taxon>Pezizomycotina</taxon>
        <taxon>Dothideomycetes</taxon>
        <taxon>Dothideomycetes incertae sedis</taxon>
        <taxon>Coniosporium</taxon>
    </lineage>
</organism>
<dbReference type="PANTHER" id="PTHR43791:SF50">
    <property type="entry name" value="TRANSPORTER, PUTATIVE (AFU_ORTHOLOGUE AFUA_2G00840)-RELATED"/>
    <property type="match status" value="1"/>
</dbReference>
<keyword evidence="3" id="KW-0813">Transport</keyword>
<dbReference type="SUPFAM" id="SSF81296">
    <property type="entry name" value="E set domains"/>
    <property type="match status" value="1"/>
</dbReference>
<evidence type="ECO:0000313" key="13">
    <source>
        <dbReference type="Proteomes" id="UP001172684"/>
    </source>
</evidence>
<evidence type="ECO:0000256" key="2">
    <source>
        <dbReference type="ARBA" id="ARBA00004141"/>
    </source>
</evidence>
<keyword evidence="8" id="KW-0560">Oxidoreductase</keyword>
<keyword evidence="4" id="KW-0500">Molybdenum</keyword>
<dbReference type="InterPro" id="IPR036374">
    <property type="entry name" value="OxRdtase_Mopterin-bd_sf"/>
</dbReference>
<proteinExistence type="predicted"/>
<feature type="transmembrane region" description="Helical" evidence="10">
    <location>
        <begin position="153"/>
        <end position="172"/>
    </location>
</feature>